<dbReference type="Pfam" id="PF11740">
    <property type="entry name" value="KfrA_N"/>
    <property type="match status" value="1"/>
</dbReference>
<feature type="domain" description="KfrA N-terminal DNA-binding" evidence="3">
    <location>
        <begin position="9"/>
        <end position="113"/>
    </location>
</feature>
<proteinExistence type="predicted"/>
<organism evidence="4 5">
    <name type="scientific">Massilia yuzhufengensis</name>
    <dbReference type="NCBI Taxonomy" id="1164594"/>
    <lineage>
        <taxon>Bacteria</taxon>
        <taxon>Pseudomonadati</taxon>
        <taxon>Pseudomonadota</taxon>
        <taxon>Betaproteobacteria</taxon>
        <taxon>Burkholderiales</taxon>
        <taxon>Oxalobacteraceae</taxon>
        <taxon>Telluria group</taxon>
        <taxon>Massilia</taxon>
    </lineage>
</organism>
<feature type="coiled-coil region" evidence="1">
    <location>
        <begin position="95"/>
        <end position="315"/>
    </location>
</feature>
<evidence type="ECO:0000259" key="3">
    <source>
        <dbReference type="Pfam" id="PF11740"/>
    </source>
</evidence>
<evidence type="ECO:0000313" key="5">
    <source>
        <dbReference type="Proteomes" id="UP000198639"/>
    </source>
</evidence>
<keyword evidence="4" id="KW-0238">DNA-binding</keyword>
<dbReference type="STRING" id="1164594.SAMN05216204_12173"/>
<feature type="region of interest" description="Disordered" evidence="2">
    <location>
        <begin position="327"/>
        <end position="350"/>
    </location>
</feature>
<keyword evidence="5" id="KW-1185">Reference proteome</keyword>
<reference evidence="5" key="1">
    <citation type="submission" date="2016-10" db="EMBL/GenBank/DDBJ databases">
        <authorList>
            <person name="Varghese N."/>
            <person name="Submissions S."/>
        </authorList>
    </citation>
    <scope>NUCLEOTIDE SEQUENCE [LARGE SCALE GENOMIC DNA]</scope>
    <source>
        <strain evidence="5">CGMCC 1.12041</strain>
    </source>
</reference>
<accession>A0A1I1R8C9</accession>
<name>A0A1I1R8C9_9BURK</name>
<dbReference type="OrthoDB" id="7015148at2"/>
<dbReference type="AlphaFoldDB" id="A0A1I1R8C9"/>
<sequence length="350" mass="38876">MARAGVYFSDVKRARESLIAKGRRPSIDAVRAELGDTGSKTTIHKYLRELEAEEGAQGQPVSEAILALITQLADQLKADSDVVVQEMRDQAASERTQHEREISAQQSLLAEEQQRNADLTGKLNVVQQQLDAVQRRLQEEQIARHTAEQRAADLGERLADAERHQTSLEDKHKQARDALDHFRTASKEQRDQEGRRHEHQIQSLQLQLREAQQSTVLKQEQLTQLNKEAASLVAELSAVKQALYGEKESSRSLARKVEQLHTAEARAAAAEAQAGASRARAVELEDALVRANELCNELRQQQAGMQAQLESVRSASTLEQRIAELQQAVFGKDAAKPTDMGKPGPKEPSE</sequence>
<protein>
    <submittedName>
        <fullName evidence="4">Replication region DNA-binding N-term</fullName>
    </submittedName>
</protein>
<gene>
    <name evidence="4" type="ORF">SAMN05216204_12173</name>
</gene>
<dbReference type="GO" id="GO:0003677">
    <property type="term" value="F:DNA binding"/>
    <property type="evidence" value="ECO:0007669"/>
    <property type="project" value="UniProtKB-KW"/>
</dbReference>
<dbReference type="RefSeq" id="WP_091875749.1">
    <property type="nucleotide sequence ID" value="NZ_FOLD01000021.1"/>
</dbReference>
<evidence type="ECO:0000256" key="2">
    <source>
        <dbReference type="SAM" id="MobiDB-lite"/>
    </source>
</evidence>
<evidence type="ECO:0000256" key="1">
    <source>
        <dbReference type="SAM" id="Coils"/>
    </source>
</evidence>
<evidence type="ECO:0000313" key="4">
    <source>
        <dbReference type="EMBL" id="SFD30601.1"/>
    </source>
</evidence>
<dbReference type="InterPro" id="IPR021104">
    <property type="entry name" value="KfrA_DNA-bd_N"/>
</dbReference>
<dbReference type="EMBL" id="FOLD01000021">
    <property type="protein sequence ID" value="SFD30601.1"/>
    <property type="molecule type" value="Genomic_DNA"/>
</dbReference>
<keyword evidence="1" id="KW-0175">Coiled coil</keyword>
<dbReference type="Proteomes" id="UP000198639">
    <property type="component" value="Unassembled WGS sequence"/>
</dbReference>